<dbReference type="Gene3D" id="3.40.50.300">
    <property type="entry name" value="P-loop containing nucleotide triphosphate hydrolases"/>
    <property type="match status" value="1"/>
</dbReference>
<sequence length="261" mass="28883">MVSQISILAGHGRDGQPDARPRLDLAMGEIISVVGRTGSGKTTLINDIELFADGDTPTGRRLLFDGRPVSVEDRDDPARNPIALITQHTTFLSDLPVDEFLTTHARIRARSLAAAADVVAETLEFANQLTGEPILPSVRMTELSGGQTRALLIADATVICDTPIVLLDEVENAGINRTRALELLRRRRRIFIFVTHDPRVALLSDRRLIMREGRIAEVLETDAEERRLAPAVSRLDDMLSHLRERLRDGQRVTLADLEAFS</sequence>
<dbReference type="PANTHER" id="PTHR43117:SF4">
    <property type="entry name" value="OSMOPROTECTANT IMPORT ATP-BINDING PROTEIN OSMV"/>
    <property type="match status" value="1"/>
</dbReference>
<evidence type="ECO:0000313" key="7">
    <source>
        <dbReference type="Proteomes" id="UP000033220"/>
    </source>
</evidence>
<gene>
    <name evidence="6" type="ORF">RSPPHO_02565</name>
</gene>
<dbReference type="SMART" id="SM00382">
    <property type="entry name" value="AAA"/>
    <property type="match status" value="1"/>
</dbReference>
<keyword evidence="6" id="KW-0378">Hydrolase</keyword>
<keyword evidence="3" id="KW-0547">Nucleotide-binding</keyword>
<dbReference type="InterPro" id="IPR027417">
    <property type="entry name" value="P-loop_NTPase"/>
</dbReference>
<dbReference type="RefSeq" id="WP_014415822.1">
    <property type="nucleotide sequence ID" value="NC_017059.1"/>
</dbReference>
<evidence type="ECO:0000256" key="1">
    <source>
        <dbReference type="ARBA" id="ARBA00005417"/>
    </source>
</evidence>
<dbReference type="GO" id="GO:0005524">
    <property type="term" value="F:ATP binding"/>
    <property type="evidence" value="ECO:0007669"/>
    <property type="project" value="UniProtKB-KW"/>
</dbReference>
<reference evidence="6 7" key="1">
    <citation type="submission" date="2012-02" db="EMBL/GenBank/DDBJ databases">
        <title>Shotgun genome sequence of Phaeospirillum photometricum DSM 122.</title>
        <authorList>
            <person name="Duquesne K."/>
            <person name="Sturgis J."/>
        </authorList>
    </citation>
    <scope>NUCLEOTIDE SEQUENCE [LARGE SCALE GENOMIC DNA]</scope>
    <source>
        <strain evidence="7">DSM122</strain>
    </source>
</reference>
<evidence type="ECO:0000259" key="5">
    <source>
        <dbReference type="PROSITE" id="PS50893"/>
    </source>
</evidence>
<comment type="similarity">
    <text evidence="1">Belongs to the ABC transporter superfamily.</text>
</comment>
<dbReference type="HOGENOM" id="CLU_072513_0_0_5"/>
<keyword evidence="4" id="KW-0067">ATP-binding</keyword>
<dbReference type="PROSITE" id="PS50893">
    <property type="entry name" value="ABC_TRANSPORTER_2"/>
    <property type="match status" value="1"/>
</dbReference>
<dbReference type="PANTHER" id="PTHR43117">
    <property type="entry name" value="OSMOPROTECTANT IMPORT ATP-BINDING PROTEIN OSMV"/>
    <property type="match status" value="1"/>
</dbReference>
<feature type="domain" description="ABC transporter" evidence="5">
    <location>
        <begin position="2"/>
        <end position="237"/>
    </location>
</feature>
<proteinExistence type="inferred from homology"/>
<dbReference type="Pfam" id="PF00005">
    <property type="entry name" value="ABC_tran"/>
    <property type="match status" value="1"/>
</dbReference>
<dbReference type="Proteomes" id="UP000033220">
    <property type="component" value="Chromosome DSM 122"/>
</dbReference>
<protein>
    <submittedName>
        <fullName evidence="6">ABC transporter component</fullName>
        <ecNumber evidence="6">3.6.3.25</ecNumber>
    </submittedName>
</protein>
<dbReference type="EMBL" id="HE663493">
    <property type="protein sequence ID" value="CCG09191.1"/>
    <property type="molecule type" value="Genomic_DNA"/>
</dbReference>
<dbReference type="EC" id="3.6.3.25" evidence="6"/>
<dbReference type="AlphaFoldDB" id="H6SMQ6"/>
<dbReference type="STRING" id="1150469.RSPPHO_02565"/>
<dbReference type="InterPro" id="IPR003439">
    <property type="entry name" value="ABC_transporter-like_ATP-bd"/>
</dbReference>
<accession>H6SMQ6</accession>
<organism evidence="6 7">
    <name type="scientific">Pararhodospirillum photometricum DSM 122</name>
    <dbReference type="NCBI Taxonomy" id="1150469"/>
    <lineage>
        <taxon>Bacteria</taxon>
        <taxon>Pseudomonadati</taxon>
        <taxon>Pseudomonadota</taxon>
        <taxon>Alphaproteobacteria</taxon>
        <taxon>Rhodospirillales</taxon>
        <taxon>Rhodospirillaceae</taxon>
        <taxon>Pararhodospirillum</taxon>
    </lineage>
</organism>
<evidence type="ECO:0000256" key="2">
    <source>
        <dbReference type="ARBA" id="ARBA00022448"/>
    </source>
</evidence>
<keyword evidence="7" id="KW-1185">Reference proteome</keyword>
<dbReference type="OrthoDB" id="9776556at2"/>
<evidence type="ECO:0000256" key="4">
    <source>
        <dbReference type="ARBA" id="ARBA00022840"/>
    </source>
</evidence>
<evidence type="ECO:0000313" key="6">
    <source>
        <dbReference type="EMBL" id="CCG09191.1"/>
    </source>
</evidence>
<dbReference type="KEGG" id="rpm:RSPPHO_02565"/>
<dbReference type="GO" id="GO:0016887">
    <property type="term" value="F:ATP hydrolysis activity"/>
    <property type="evidence" value="ECO:0007669"/>
    <property type="project" value="InterPro"/>
</dbReference>
<keyword evidence="2" id="KW-0813">Transport</keyword>
<dbReference type="eggNOG" id="COG1136">
    <property type="taxonomic scope" value="Bacteria"/>
</dbReference>
<evidence type="ECO:0000256" key="3">
    <source>
        <dbReference type="ARBA" id="ARBA00022741"/>
    </source>
</evidence>
<dbReference type="PATRIC" id="fig|1150469.3.peg.2917"/>
<name>H6SMQ6_PARPM</name>
<dbReference type="SUPFAM" id="SSF52540">
    <property type="entry name" value="P-loop containing nucleoside triphosphate hydrolases"/>
    <property type="match status" value="1"/>
</dbReference>
<dbReference type="InterPro" id="IPR003593">
    <property type="entry name" value="AAA+_ATPase"/>
</dbReference>